<keyword evidence="1" id="KW-0812">Transmembrane</keyword>
<evidence type="ECO:0000256" key="1">
    <source>
        <dbReference type="SAM" id="Phobius"/>
    </source>
</evidence>
<protein>
    <submittedName>
        <fullName evidence="2">Uncharacterized protein</fullName>
    </submittedName>
</protein>
<keyword evidence="1" id="KW-1133">Transmembrane helix</keyword>
<reference evidence="2" key="2">
    <citation type="journal article" date="2015" name="Fish Shellfish Immunol.">
        <title>Early steps in the European eel (Anguilla anguilla)-Vibrio vulnificus interaction in the gills: Role of the RtxA13 toxin.</title>
        <authorList>
            <person name="Callol A."/>
            <person name="Pajuelo D."/>
            <person name="Ebbesson L."/>
            <person name="Teles M."/>
            <person name="MacKenzie S."/>
            <person name="Amaro C."/>
        </authorList>
    </citation>
    <scope>NUCLEOTIDE SEQUENCE</scope>
</reference>
<accession>A0A0E9PXU9</accession>
<dbReference type="AlphaFoldDB" id="A0A0E9PXU9"/>
<name>A0A0E9PXU9_ANGAN</name>
<reference evidence="2" key="1">
    <citation type="submission" date="2014-11" db="EMBL/GenBank/DDBJ databases">
        <authorList>
            <person name="Amaro Gonzalez C."/>
        </authorList>
    </citation>
    <scope>NUCLEOTIDE SEQUENCE</scope>
</reference>
<evidence type="ECO:0000313" key="2">
    <source>
        <dbReference type="EMBL" id="JAH09294.1"/>
    </source>
</evidence>
<proteinExistence type="predicted"/>
<dbReference type="EMBL" id="GBXM01099283">
    <property type="protein sequence ID" value="JAH09294.1"/>
    <property type="molecule type" value="Transcribed_RNA"/>
</dbReference>
<sequence length="81" mass="9642">MQVHLQHSAILPPRLHHHHHHHQHHHHHHLFLIFQILLGLHHSSFLCLGNRSRGHVHLFFTFGLFVIILIQLLSRGSHFLE</sequence>
<keyword evidence="1" id="KW-0472">Membrane</keyword>
<feature type="transmembrane region" description="Helical" evidence="1">
    <location>
        <begin position="30"/>
        <end position="49"/>
    </location>
</feature>
<feature type="transmembrane region" description="Helical" evidence="1">
    <location>
        <begin position="56"/>
        <end position="74"/>
    </location>
</feature>
<organism evidence="2">
    <name type="scientific">Anguilla anguilla</name>
    <name type="common">European freshwater eel</name>
    <name type="synonym">Muraena anguilla</name>
    <dbReference type="NCBI Taxonomy" id="7936"/>
    <lineage>
        <taxon>Eukaryota</taxon>
        <taxon>Metazoa</taxon>
        <taxon>Chordata</taxon>
        <taxon>Craniata</taxon>
        <taxon>Vertebrata</taxon>
        <taxon>Euteleostomi</taxon>
        <taxon>Actinopterygii</taxon>
        <taxon>Neopterygii</taxon>
        <taxon>Teleostei</taxon>
        <taxon>Anguilliformes</taxon>
        <taxon>Anguillidae</taxon>
        <taxon>Anguilla</taxon>
    </lineage>
</organism>